<proteinExistence type="predicted"/>
<reference evidence="2" key="1">
    <citation type="submission" date="2016-10" db="EMBL/GenBank/DDBJ databases">
        <authorList>
            <person name="Varghese N."/>
        </authorList>
    </citation>
    <scope>NUCLEOTIDE SEQUENCE</scope>
</reference>
<sequence>MAENWDKEKTMIAELKTDVKYIREDINIMQKQIRDLSTSAHMGIGGLKVALFIGALLGGLYTFMKFLK</sequence>
<feature type="transmembrane region" description="Helical" evidence="1">
    <location>
        <begin position="44"/>
        <end position="64"/>
    </location>
</feature>
<name>A0A218MML9_9VIRU</name>
<keyword evidence="1" id="KW-1133">Transmembrane helix</keyword>
<organism evidence="2">
    <name type="scientific">uncultured virus</name>
    <dbReference type="NCBI Taxonomy" id="340016"/>
    <lineage>
        <taxon>Viruses</taxon>
        <taxon>environmental samples</taxon>
    </lineage>
</organism>
<dbReference type="EMBL" id="KY052841">
    <property type="protein sequence ID" value="ASF00537.1"/>
    <property type="molecule type" value="Genomic_DNA"/>
</dbReference>
<evidence type="ECO:0000256" key="1">
    <source>
        <dbReference type="SAM" id="Phobius"/>
    </source>
</evidence>
<keyword evidence="1" id="KW-0472">Membrane</keyword>
<reference evidence="2" key="2">
    <citation type="journal article" date="2017" name="Nat. Commun.">
        <title>Single-virus genomics reveals hidden cosmopolitan and abundant viruses.</title>
        <authorList>
            <person name="Martinez-Hernandez F."/>
            <person name="Fornas O."/>
            <person name="Lluesma Gomez M."/>
            <person name="Bolduc B."/>
            <person name="de la Cruz Pena M.J."/>
            <person name="Martinez J.M."/>
            <person name="Anton J."/>
            <person name="Gasol J.M."/>
            <person name="Rosselli R."/>
            <person name="Rodriguez-Valera F."/>
            <person name="Sullivan M.B."/>
            <person name="Acinas S.G."/>
            <person name="Martinez-Garcia M."/>
        </authorList>
    </citation>
    <scope>NUCLEOTIDE SEQUENCE</scope>
</reference>
<evidence type="ECO:0000313" key="2">
    <source>
        <dbReference type="EMBL" id="ASF00537.1"/>
    </source>
</evidence>
<protein>
    <recommendedName>
        <fullName evidence="3">Hemolysin XhlA</fullName>
    </recommendedName>
</protein>
<evidence type="ECO:0008006" key="3">
    <source>
        <dbReference type="Google" id="ProtNLM"/>
    </source>
</evidence>
<keyword evidence="1" id="KW-0812">Transmembrane</keyword>
<accession>A0A218MML9</accession>